<gene>
    <name evidence="5" type="ORF">H7C18_09570</name>
</gene>
<accession>A0A7X0VWQ1</accession>
<feature type="transmembrane region" description="Helical" evidence="2">
    <location>
        <begin position="93"/>
        <end position="112"/>
    </location>
</feature>
<dbReference type="RefSeq" id="WP_185128789.1">
    <property type="nucleotide sequence ID" value="NZ_JACJVO010000009.1"/>
</dbReference>
<dbReference type="NCBIfam" id="NF040535">
    <property type="entry name" value="LiaF_C_term"/>
    <property type="match status" value="1"/>
</dbReference>
<feature type="transmembrane region" description="Helical" evidence="2">
    <location>
        <begin position="40"/>
        <end position="56"/>
    </location>
</feature>
<dbReference type="Proteomes" id="UP000564644">
    <property type="component" value="Unassembled WGS sequence"/>
</dbReference>
<feature type="compositionally biased region" description="Pro residues" evidence="1">
    <location>
        <begin position="131"/>
        <end position="154"/>
    </location>
</feature>
<organism evidence="5 6">
    <name type="scientific">Cohnella zeiphila</name>
    <dbReference type="NCBI Taxonomy" id="2761120"/>
    <lineage>
        <taxon>Bacteria</taxon>
        <taxon>Bacillati</taxon>
        <taxon>Bacillota</taxon>
        <taxon>Bacilli</taxon>
        <taxon>Bacillales</taxon>
        <taxon>Paenibacillaceae</taxon>
        <taxon>Cohnella</taxon>
    </lineage>
</organism>
<evidence type="ECO:0000313" key="5">
    <source>
        <dbReference type="EMBL" id="MBB6731153.1"/>
    </source>
</evidence>
<keyword evidence="2" id="KW-0812">Transmembrane</keyword>
<name>A0A7X0VWQ1_9BACL</name>
<dbReference type="AlphaFoldDB" id="A0A7X0VWQ1"/>
<keyword evidence="6" id="KW-1185">Reference proteome</keyword>
<sequence length="350" mass="39082">MRHSAVNRLLWGIVPVGIGVVFLLNYLGFTNFDIGDLFKTFWPVILIVIGLQGLLLQPKGSLWWNPLVVLLGVFFLGRNLNLFEWELSDLIKLFGPIILILYGLSVIFRGGGRDRNRRRSRRDENRWNSIDPPPQAPPHPPYENMGPPPPPPPESYDGRPPFEPTAGPNPNPLGGGASYGPGAQTGYGGTNHTHADPKGSEHWRHQYWRDHHQPPWKGQWHQADGRENHSRFIGDISIGHDYFELKPINISHFIGDTTLDLTRAQIPAGETKIYISAFIGDTKVYVPNDFTVGVRVVSSCLIGDVKVMDQKRSGLFNQMNTETPGFSDSPKQVIIVVSSFIGDVRVTKVG</sequence>
<feature type="transmembrane region" description="Helical" evidence="2">
    <location>
        <begin position="9"/>
        <end position="28"/>
    </location>
</feature>
<proteinExistence type="predicted"/>
<dbReference type="Pfam" id="PF22570">
    <property type="entry name" value="LiaF-TM"/>
    <property type="match status" value="1"/>
</dbReference>
<feature type="domain" description="LiaF transmembrane" evidence="4">
    <location>
        <begin position="10"/>
        <end position="110"/>
    </location>
</feature>
<comment type="caution">
    <text evidence="5">The sequence shown here is derived from an EMBL/GenBank/DDBJ whole genome shotgun (WGS) entry which is preliminary data.</text>
</comment>
<feature type="transmembrane region" description="Helical" evidence="2">
    <location>
        <begin position="63"/>
        <end position="81"/>
    </location>
</feature>
<dbReference type="EMBL" id="JACJVO010000009">
    <property type="protein sequence ID" value="MBB6731153.1"/>
    <property type="molecule type" value="Genomic_DNA"/>
</dbReference>
<evidence type="ECO:0000259" key="3">
    <source>
        <dbReference type="Pfam" id="PF09922"/>
    </source>
</evidence>
<feature type="compositionally biased region" description="Gly residues" evidence="1">
    <location>
        <begin position="173"/>
        <end position="189"/>
    </location>
</feature>
<feature type="compositionally biased region" description="Pro residues" evidence="1">
    <location>
        <begin position="161"/>
        <end position="171"/>
    </location>
</feature>
<keyword evidence="2" id="KW-1133">Transmembrane helix</keyword>
<protein>
    <submittedName>
        <fullName evidence="5">Cell wall-active antibiotics response protein</fullName>
    </submittedName>
</protein>
<feature type="domain" description="Cell wall-active antibiotics response LiaF-like C-terminal" evidence="3">
    <location>
        <begin position="232"/>
        <end position="346"/>
    </location>
</feature>
<dbReference type="Pfam" id="PF09922">
    <property type="entry name" value="LiaF-like_C"/>
    <property type="match status" value="1"/>
</dbReference>
<feature type="region of interest" description="Disordered" evidence="1">
    <location>
        <begin position="113"/>
        <end position="201"/>
    </location>
</feature>
<evidence type="ECO:0000313" key="6">
    <source>
        <dbReference type="Proteomes" id="UP000564644"/>
    </source>
</evidence>
<keyword evidence="2" id="KW-0472">Membrane</keyword>
<evidence type="ECO:0000256" key="2">
    <source>
        <dbReference type="SAM" id="Phobius"/>
    </source>
</evidence>
<dbReference type="InterPro" id="IPR047793">
    <property type="entry name" value="LiaF_C"/>
</dbReference>
<evidence type="ECO:0000259" key="4">
    <source>
        <dbReference type="Pfam" id="PF22570"/>
    </source>
</evidence>
<reference evidence="5 6" key="1">
    <citation type="submission" date="2020-08" db="EMBL/GenBank/DDBJ databases">
        <title>Cohnella phylogeny.</title>
        <authorList>
            <person name="Dunlap C."/>
        </authorList>
    </citation>
    <scope>NUCLEOTIDE SEQUENCE [LARGE SCALE GENOMIC DNA]</scope>
    <source>
        <strain evidence="5 6">CBP 2801</strain>
    </source>
</reference>
<dbReference type="InterPro" id="IPR024425">
    <property type="entry name" value="LiaF-like_C"/>
</dbReference>
<dbReference type="InterPro" id="IPR054331">
    <property type="entry name" value="LiaF_TM"/>
</dbReference>
<evidence type="ECO:0000256" key="1">
    <source>
        <dbReference type="SAM" id="MobiDB-lite"/>
    </source>
</evidence>